<accession>A0A1F5YW15</accession>
<feature type="transmembrane region" description="Helical" evidence="1">
    <location>
        <begin position="75"/>
        <end position="96"/>
    </location>
</feature>
<name>A0A1F5YW15_9BACT</name>
<feature type="transmembrane region" description="Helical" evidence="1">
    <location>
        <begin position="152"/>
        <end position="177"/>
    </location>
</feature>
<feature type="transmembrane region" description="Helical" evidence="1">
    <location>
        <begin position="251"/>
        <end position="271"/>
    </location>
</feature>
<evidence type="ECO:0000313" key="2">
    <source>
        <dbReference type="EMBL" id="OGG04284.1"/>
    </source>
</evidence>
<feature type="transmembrane region" description="Helical" evidence="1">
    <location>
        <begin position="7"/>
        <end position="27"/>
    </location>
</feature>
<feature type="transmembrane region" description="Helical" evidence="1">
    <location>
        <begin position="299"/>
        <end position="317"/>
    </location>
</feature>
<evidence type="ECO:0000256" key="1">
    <source>
        <dbReference type="SAM" id="Phobius"/>
    </source>
</evidence>
<evidence type="ECO:0008006" key="4">
    <source>
        <dbReference type="Google" id="ProtNLM"/>
    </source>
</evidence>
<feature type="transmembrane region" description="Helical" evidence="1">
    <location>
        <begin position="184"/>
        <end position="207"/>
    </location>
</feature>
<evidence type="ECO:0000313" key="3">
    <source>
        <dbReference type="Proteomes" id="UP000178448"/>
    </source>
</evidence>
<protein>
    <recommendedName>
        <fullName evidence="4">Glycosyltransferase RgtA/B/C/D-like domain-containing protein</fullName>
    </recommendedName>
</protein>
<comment type="caution">
    <text evidence="2">The sequence shown here is derived from an EMBL/GenBank/DDBJ whole genome shotgun (WGS) entry which is preliminary data.</text>
</comment>
<feature type="transmembrane region" description="Helical" evidence="1">
    <location>
        <begin position="276"/>
        <end position="293"/>
    </location>
</feature>
<organism evidence="2 3">
    <name type="scientific">Candidatus Gottesmanbacteria bacterium RBG_16_52_11</name>
    <dbReference type="NCBI Taxonomy" id="1798374"/>
    <lineage>
        <taxon>Bacteria</taxon>
        <taxon>Candidatus Gottesmaniibacteriota</taxon>
    </lineage>
</organism>
<keyword evidence="1" id="KW-1133">Transmembrane helix</keyword>
<dbReference type="Proteomes" id="UP000178448">
    <property type="component" value="Unassembled WGS sequence"/>
</dbReference>
<feature type="transmembrane region" description="Helical" evidence="1">
    <location>
        <begin position="117"/>
        <end position="140"/>
    </location>
</feature>
<keyword evidence="1" id="KW-0472">Membrane</keyword>
<proteinExistence type="predicted"/>
<dbReference type="AlphaFoldDB" id="A0A1F5YW15"/>
<dbReference type="STRING" id="1798374.A2Z33_03995"/>
<dbReference type="EMBL" id="MFJD01000004">
    <property type="protein sequence ID" value="OGG04284.1"/>
    <property type="molecule type" value="Genomic_DNA"/>
</dbReference>
<sequence length="489" mass="55666">MSFPRKTLPYVAIWFIYASLIIFGVLYHEPWRDEAHPWMKARETPLGIIVSEDIRNEGTPILWFLILKPFAPAGFPYLTMSFIHAGLAITAVYILLRFAKLPMLLKILFPFTYYMAYEYSVISRNYVLTVLLTFAIAALYDKRLTKPILYSLLISLLFQTNSFSILPAGVFMMLFVFDILRKKLLAPGTILSVAVLSVSAAFTFLTLRNGAARIINYPPDNPLLELPVIIRNAIVPSFPQHPAAPFLSPEINTIITILTALLIPGILLFLWRNTHIFILCVSTVSWWLYVNLYVHKGSIRHHGLLLIYLVVFFWLGGIDQKPLTPVRQAVRSVLLVSLAVLFTVSLGYTKYIYSADYTYASSGARDMATYLKQNNLDKYDTVAYIASHGLAVLPYLNNKQFWYPEFGAKGYYNTSDNRYHALFFSLSTYDAFRRIDRAFPPGKPVLLLLSFPLPDEESAGYSLLHTSGATYFWSNETENLWLYGRGIAL</sequence>
<keyword evidence="1" id="KW-0812">Transmembrane</keyword>
<reference evidence="2 3" key="1">
    <citation type="journal article" date="2016" name="Nat. Commun.">
        <title>Thousands of microbial genomes shed light on interconnected biogeochemical processes in an aquifer system.</title>
        <authorList>
            <person name="Anantharaman K."/>
            <person name="Brown C.T."/>
            <person name="Hug L.A."/>
            <person name="Sharon I."/>
            <person name="Castelle C.J."/>
            <person name="Probst A.J."/>
            <person name="Thomas B.C."/>
            <person name="Singh A."/>
            <person name="Wilkins M.J."/>
            <person name="Karaoz U."/>
            <person name="Brodie E.L."/>
            <person name="Williams K.H."/>
            <person name="Hubbard S.S."/>
            <person name="Banfield J.F."/>
        </authorList>
    </citation>
    <scope>NUCLEOTIDE SEQUENCE [LARGE SCALE GENOMIC DNA]</scope>
</reference>
<feature type="transmembrane region" description="Helical" evidence="1">
    <location>
        <begin position="329"/>
        <end position="348"/>
    </location>
</feature>
<gene>
    <name evidence="2" type="ORF">A2Z33_03995</name>
</gene>